<accession>A0A7Y0UHM5</accession>
<proteinExistence type="predicted"/>
<sequence length="101" mass="10737">MTTRLAEYVQAPPEDAGFIDQCEKAATDIVAARTGGAAIPETVLAAATLEVAANLYNRRTSRRDLGVFGDAETAAPYQRPALDPFTPALPILRPYLPPPVA</sequence>
<protein>
    <recommendedName>
        <fullName evidence="3">Phage gp6-like head-tail connector protein</fullName>
    </recommendedName>
</protein>
<evidence type="ECO:0000313" key="2">
    <source>
        <dbReference type="Proteomes" id="UP000553981"/>
    </source>
</evidence>
<evidence type="ECO:0000313" key="1">
    <source>
        <dbReference type="EMBL" id="NMW87480.1"/>
    </source>
</evidence>
<organism evidence="1 2">
    <name type="scientific">Mobiluncus curtisii</name>
    <dbReference type="NCBI Taxonomy" id="2051"/>
    <lineage>
        <taxon>Bacteria</taxon>
        <taxon>Bacillati</taxon>
        <taxon>Actinomycetota</taxon>
        <taxon>Actinomycetes</taxon>
        <taxon>Actinomycetales</taxon>
        <taxon>Actinomycetaceae</taxon>
        <taxon>Mobiluncus</taxon>
    </lineage>
</organism>
<dbReference type="Proteomes" id="UP000553981">
    <property type="component" value="Unassembled WGS sequence"/>
</dbReference>
<reference evidence="1 2" key="1">
    <citation type="submission" date="2020-04" db="EMBL/GenBank/DDBJ databases">
        <title>Antimicrobial susceptibility and clonality of vaginal-derived multi-drug resistant Mobiluncus isolates in China.</title>
        <authorList>
            <person name="Zhang X."/>
        </authorList>
    </citation>
    <scope>NUCLEOTIDE SEQUENCE [LARGE SCALE GENOMIC DNA]</scope>
    <source>
        <strain evidence="1 2">19</strain>
    </source>
</reference>
<dbReference type="AlphaFoldDB" id="A0A7Y0UHM5"/>
<dbReference type="EMBL" id="JABCUI010000003">
    <property type="protein sequence ID" value="NMW87480.1"/>
    <property type="molecule type" value="Genomic_DNA"/>
</dbReference>
<name>A0A7Y0UHM5_9ACTO</name>
<gene>
    <name evidence="1" type="ORF">HHJ67_06890</name>
</gene>
<dbReference type="RefSeq" id="WP_169770714.1">
    <property type="nucleotide sequence ID" value="NZ_JABCUI010000003.1"/>
</dbReference>
<comment type="caution">
    <text evidence="1">The sequence shown here is derived from an EMBL/GenBank/DDBJ whole genome shotgun (WGS) entry which is preliminary data.</text>
</comment>
<evidence type="ECO:0008006" key="3">
    <source>
        <dbReference type="Google" id="ProtNLM"/>
    </source>
</evidence>